<evidence type="ECO:0000256" key="1">
    <source>
        <dbReference type="SAM" id="Coils"/>
    </source>
</evidence>
<gene>
    <name evidence="2" type="ORF">EZS28_048066</name>
</gene>
<proteinExistence type="predicted"/>
<sequence length="194" mass="23230">MDKDDIYDIKEYLCQILKMLDETQYRFNMTVTLNEINSKLDRMIDQPIDKPSHQSPSQQSALSEVSQLQFLYPYRNIEQKIKADNERQLEQDKIEQQMKADYDKKLKKDDIKYIDETIYSVIEGEPQSKLTYDEIQQMRRKLETELRQTLKENKDMLQQRGIKMKNLGFTIPTDQDVDVIMNQIRQTITERSIH</sequence>
<keyword evidence="1" id="KW-0175">Coiled coil</keyword>
<accession>A0A5J4TD75</accession>
<comment type="caution">
    <text evidence="2">The sequence shown here is derived from an EMBL/GenBank/DDBJ whole genome shotgun (WGS) entry which is preliminary data.</text>
</comment>
<feature type="coiled-coil region" evidence="1">
    <location>
        <begin position="132"/>
        <end position="160"/>
    </location>
</feature>
<name>A0A5J4TD75_9EUKA</name>
<organism evidence="2 3">
    <name type="scientific">Streblomastix strix</name>
    <dbReference type="NCBI Taxonomy" id="222440"/>
    <lineage>
        <taxon>Eukaryota</taxon>
        <taxon>Metamonada</taxon>
        <taxon>Preaxostyla</taxon>
        <taxon>Oxymonadida</taxon>
        <taxon>Streblomastigidae</taxon>
        <taxon>Streblomastix</taxon>
    </lineage>
</organism>
<reference evidence="2 3" key="1">
    <citation type="submission" date="2019-03" db="EMBL/GenBank/DDBJ databases">
        <title>Single cell metagenomics reveals metabolic interactions within the superorganism composed of flagellate Streblomastix strix and complex community of Bacteroidetes bacteria on its surface.</title>
        <authorList>
            <person name="Treitli S.C."/>
            <person name="Kolisko M."/>
            <person name="Husnik F."/>
            <person name="Keeling P."/>
            <person name="Hampl V."/>
        </authorList>
    </citation>
    <scope>NUCLEOTIDE SEQUENCE [LARGE SCALE GENOMIC DNA]</scope>
    <source>
        <strain evidence="2">ST1C</strain>
    </source>
</reference>
<protein>
    <submittedName>
        <fullName evidence="2">Uncharacterized protein</fullName>
    </submittedName>
</protein>
<evidence type="ECO:0000313" key="2">
    <source>
        <dbReference type="EMBL" id="KAA6356406.1"/>
    </source>
</evidence>
<dbReference type="AlphaFoldDB" id="A0A5J4TD75"/>
<dbReference type="EMBL" id="SNRW01033021">
    <property type="protein sequence ID" value="KAA6356406.1"/>
    <property type="molecule type" value="Genomic_DNA"/>
</dbReference>
<dbReference type="Proteomes" id="UP000324800">
    <property type="component" value="Unassembled WGS sequence"/>
</dbReference>
<evidence type="ECO:0000313" key="3">
    <source>
        <dbReference type="Proteomes" id="UP000324800"/>
    </source>
</evidence>